<accession>A0A4R0RCW6</accession>
<evidence type="ECO:0008006" key="3">
    <source>
        <dbReference type="Google" id="ProtNLM"/>
    </source>
</evidence>
<evidence type="ECO:0000313" key="1">
    <source>
        <dbReference type="EMBL" id="TCD60314.1"/>
    </source>
</evidence>
<reference evidence="1 2" key="1">
    <citation type="submission" date="2018-11" db="EMBL/GenBank/DDBJ databases">
        <title>Genome assembly of Steccherinum ochraceum LE-BIN_3174, the white-rot fungus of the Steccherinaceae family (The Residual Polyporoid clade, Polyporales, Basidiomycota).</title>
        <authorList>
            <person name="Fedorova T.V."/>
            <person name="Glazunova O.A."/>
            <person name="Landesman E.O."/>
            <person name="Moiseenko K.V."/>
            <person name="Psurtseva N.V."/>
            <person name="Savinova O.S."/>
            <person name="Shakhova N.V."/>
            <person name="Tyazhelova T.V."/>
            <person name="Vasina D.V."/>
        </authorList>
    </citation>
    <scope>NUCLEOTIDE SEQUENCE [LARGE SCALE GENOMIC DNA]</scope>
    <source>
        <strain evidence="1 2">LE-BIN_3174</strain>
    </source>
</reference>
<evidence type="ECO:0000313" key="2">
    <source>
        <dbReference type="Proteomes" id="UP000292702"/>
    </source>
</evidence>
<organism evidence="1 2">
    <name type="scientific">Steccherinum ochraceum</name>
    <dbReference type="NCBI Taxonomy" id="92696"/>
    <lineage>
        <taxon>Eukaryota</taxon>
        <taxon>Fungi</taxon>
        <taxon>Dikarya</taxon>
        <taxon>Basidiomycota</taxon>
        <taxon>Agaricomycotina</taxon>
        <taxon>Agaricomycetes</taxon>
        <taxon>Polyporales</taxon>
        <taxon>Steccherinaceae</taxon>
        <taxon>Steccherinum</taxon>
    </lineage>
</organism>
<dbReference type="Proteomes" id="UP000292702">
    <property type="component" value="Unassembled WGS sequence"/>
</dbReference>
<dbReference type="EMBL" id="RWJN01000619">
    <property type="protein sequence ID" value="TCD60314.1"/>
    <property type="molecule type" value="Genomic_DNA"/>
</dbReference>
<keyword evidence="2" id="KW-1185">Reference proteome</keyword>
<name>A0A4R0RCW6_9APHY</name>
<proteinExistence type="predicted"/>
<gene>
    <name evidence="1" type="ORF">EIP91_010363</name>
</gene>
<sequence length="529" mass="60344">MPQQIKSHCDSLVSPFPPSTSFGNDVSSIDWKLVVVHEAHNVATWLAYLNYYQYDQTHRLVKVLDATLRDISEEQWAAYDKAHLPCTLMHMVSMQGLFCTSTDPTDIRDVAYSNAILRLLLRYIGMLNSHEVTESHDRTLNGHVLEKMEMYSIAMGAHRHLIPKRTDLSDQSLNPKSDGSRFATMMASVAIGLTDLYEYKFHRPPPWSSAGYVANVLFYYWTYHASGRDLHRILSYVSRILLASKKADVRNFLEATILNNEDDDDYKRHFAEKVSVCLRDETFSSYHAGCILTVCRIMVCELPRAFTSIPMAEDRELLPALVVGSLRQMCSSSDDEAQTFVFEALRTIQIILSVAHAQSARQFNHCVFGLNMCSVLGFAIVVAIRQANKTELDKLLLLLKYTLTMTRQAESRPTMDEMLRAPRKFANATWQSTLATIHAIPAKRSEQTKMKDQAVRGWIDYGTFFGLKFRPAIQSPQGPSKLSNKPYREIERRCFWGACACAHDRPFHHLRVCTGCWHVLYCSTKCQKL</sequence>
<comment type="caution">
    <text evidence="1">The sequence shown here is derived from an EMBL/GenBank/DDBJ whole genome shotgun (WGS) entry which is preliminary data.</text>
</comment>
<protein>
    <recommendedName>
        <fullName evidence="3">MYND-type domain-containing protein</fullName>
    </recommendedName>
</protein>
<dbReference type="AlphaFoldDB" id="A0A4R0RCW6"/>